<dbReference type="SUPFAM" id="SSF55781">
    <property type="entry name" value="GAF domain-like"/>
    <property type="match status" value="1"/>
</dbReference>
<evidence type="ECO:0000313" key="3">
    <source>
        <dbReference type="Proteomes" id="UP000007882"/>
    </source>
</evidence>
<gene>
    <name evidence="2" type="ordered locus">AMIS_68660</name>
</gene>
<evidence type="ECO:0000313" key="2">
    <source>
        <dbReference type="EMBL" id="BAL92086.1"/>
    </source>
</evidence>
<keyword evidence="3" id="KW-1185">Reference proteome</keyword>
<dbReference type="Proteomes" id="UP000007882">
    <property type="component" value="Chromosome"/>
</dbReference>
<sequence>MIFTRYPELHDPSRLRDLARVGLDRETPRAYLTELVEQVAVAMDTPFAVITGLLTDAQVFLAGYGPIPAWLGEAGGTPIEWAFCTPMLRNRAARYVNDFTADPEFRDNPLVTIEGVRSYIGAPLISGRGGVLGSICGLDLRPREFGADQLRVVQELAEEAARRLEADAASSSAD</sequence>
<dbReference type="InterPro" id="IPR003018">
    <property type="entry name" value="GAF"/>
</dbReference>
<dbReference type="HOGENOM" id="CLU_096802_3_0_11"/>
<dbReference type="AlphaFoldDB" id="I0HGE9"/>
<evidence type="ECO:0000259" key="1">
    <source>
        <dbReference type="SMART" id="SM00065"/>
    </source>
</evidence>
<dbReference type="RefSeq" id="WP_014446971.1">
    <property type="nucleotide sequence ID" value="NC_017093.1"/>
</dbReference>
<dbReference type="Gene3D" id="3.30.450.40">
    <property type="match status" value="1"/>
</dbReference>
<proteinExistence type="predicted"/>
<dbReference type="InterPro" id="IPR029016">
    <property type="entry name" value="GAF-like_dom_sf"/>
</dbReference>
<dbReference type="PANTHER" id="PTHR43102">
    <property type="entry name" value="SLR1143 PROTEIN"/>
    <property type="match status" value="1"/>
</dbReference>
<dbReference type="eggNOG" id="COG2203">
    <property type="taxonomic scope" value="Bacteria"/>
</dbReference>
<dbReference type="PANTHER" id="PTHR43102:SF2">
    <property type="entry name" value="GAF DOMAIN-CONTAINING PROTEIN"/>
    <property type="match status" value="1"/>
</dbReference>
<reference evidence="2 3" key="1">
    <citation type="submission" date="2012-02" db="EMBL/GenBank/DDBJ databases">
        <title>Complete genome sequence of Actinoplanes missouriensis 431 (= NBRC 102363).</title>
        <authorList>
            <person name="Ohnishi Y."/>
            <person name="Ishikawa J."/>
            <person name="Sekine M."/>
            <person name="Hosoyama A."/>
            <person name="Harada T."/>
            <person name="Narita H."/>
            <person name="Hata T."/>
            <person name="Konno Y."/>
            <person name="Tutikane K."/>
            <person name="Fujita N."/>
            <person name="Horinouchi S."/>
            <person name="Hayakawa M."/>
        </authorList>
    </citation>
    <scope>NUCLEOTIDE SEQUENCE [LARGE SCALE GENOMIC DNA]</scope>
    <source>
        <strain evidence="3">ATCC 14538 / DSM 43046 / CBS 188.64 / JCM 3121 / NBRC 102363 / NCIMB 12654 / NRRL B-3342 / UNCC 431</strain>
    </source>
</reference>
<accession>I0HGE9</accession>
<dbReference type="KEGG" id="ams:AMIS_68660"/>
<dbReference type="EMBL" id="AP012319">
    <property type="protein sequence ID" value="BAL92086.1"/>
    <property type="molecule type" value="Genomic_DNA"/>
</dbReference>
<dbReference type="Pfam" id="PF01590">
    <property type="entry name" value="GAF"/>
    <property type="match status" value="1"/>
</dbReference>
<dbReference type="STRING" id="512565.AMIS_68660"/>
<organism evidence="2 3">
    <name type="scientific">Actinoplanes missouriensis (strain ATCC 14538 / DSM 43046 / CBS 188.64 / JCM 3121 / NBRC 102363 / NCIMB 12654 / NRRL B-3342 / UNCC 431)</name>
    <dbReference type="NCBI Taxonomy" id="512565"/>
    <lineage>
        <taxon>Bacteria</taxon>
        <taxon>Bacillati</taxon>
        <taxon>Actinomycetota</taxon>
        <taxon>Actinomycetes</taxon>
        <taxon>Micromonosporales</taxon>
        <taxon>Micromonosporaceae</taxon>
        <taxon>Actinoplanes</taxon>
    </lineage>
</organism>
<name>I0HGE9_ACTM4</name>
<dbReference type="PATRIC" id="fig|512565.3.peg.6866"/>
<feature type="domain" description="GAF" evidence="1">
    <location>
        <begin position="24"/>
        <end position="174"/>
    </location>
</feature>
<protein>
    <recommendedName>
        <fullName evidence="1">GAF domain-containing protein</fullName>
    </recommendedName>
</protein>
<dbReference type="SMART" id="SM00065">
    <property type="entry name" value="GAF"/>
    <property type="match status" value="1"/>
</dbReference>